<dbReference type="EMBL" id="JARBDR010000918">
    <property type="protein sequence ID" value="KAJ8302141.1"/>
    <property type="molecule type" value="Genomic_DNA"/>
</dbReference>
<feature type="compositionally biased region" description="Basic and acidic residues" evidence="5">
    <location>
        <begin position="398"/>
        <end position="417"/>
    </location>
</feature>
<feature type="region of interest" description="Disordered" evidence="5">
    <location>
        <begin position="266"/>
        <end position="417"/>
    </location>
</feature>
<keyword evidence="2" id="KW-0227">DNA damage</keyword>
<feature type="compositionally biased region" description="Polar residues" evidence="5">
    <location>
        <begin position="464"/>
        <end position="487"/>
    </location>
</feature>
<comment type="caution">
    <text evidence="6">The sequence shown here is derived from an EMBL/GenBank/DDBJ whole genome shotgun (WGS) entry which is preliminary data.</text>
</comment>
<gene>
    <name evidence="6" type="ORF">KUTeg_021128</name>
</gene>
<dbReference type="InterPro" id="IPR041247">
    <property type="entry name" value="Rad52_fam"/>
</dbReference>
<evidence type="ECO:0000313" key="6">
    <source>
        <dbReference type="EMBL" id="KAJ8302141.1"/>
    </source>
</evidence>
<dbReference type="Gene3D" id="3.30.390.80">
    <property type="entry name" value="DNA repair protein Rad52/59/22"/>
    <property type="match status" value="1"/>
</dbReference>
<proteinExistence type="inferred from homology"/>
<sequence length="523" mass="58514">MSVGLGLIQLLKSIHIVIERLAFAAAVTEFNKDELEAVQNALRQRLGPEFISQRAGAGGQRQNIRYPIQFETNMKIFIQKGYLTEKKLVPNKHIYQRKVTELNNNLNVSKQLAYIEGWRLINLANEMFGFNGWSHSVTQQTVDFVDHANAKYYVGVSALVKVQLKDGVFHEDVGYGVSEGMKSKALSIEKARKEAVTDGLKRALKCTAIGQDVPFPPLKGGDVTLIFTIRLPVEVYDVLTMKHTTIDDKIVKARRSRTTNISSIQRAGEQVCNAEVHPAPPTMEPTESKDVTSNVTCSSRESSNIVATSKDSAHSTGSSIPSNASSKNTKSEWTPAELVFDSNSEGINGNSSNIPVSTRRGSLPANQNINRASLGLPVEKHKRTQSVQLVDPMYGDESGYKSKEGETREDDKSRNERLQRQKLKQMEFQQRLIRQNPTSENTTAMSNLEPTEQQHQQQQQQYQSKPVNKSRTYKAVNSQGRDNTINNHYPVIKSGQQQQQRKVASINGHDDPVSVQKRRRVDV</sequence>
<comment type="similarity">
    <text evidence="1">Belongs to the RAD52 family.</text>
</comment>
<keyword evidence="7" id="KW-1185">Reference proteome</keyword>
<dbReference type="InterPro" id="IPR007232">
    <property type="entry name" value="Rad52_Rad59_Rad22"/>
</dbReference>
<organism evidence="6 7">
    <name type="scientific">Tegillarca granosa</name>
    <name type="common">Malaysian cockle</name>
    <name type="synonym">Anadara granosa</name>
    <dbReference type="NCBI Taxonomy" id="220873"/>
    <lineage>
        <taxon>Eukaryota</taxon>
        <taxon>Metazoa</taxon>
        <taxon>Spiralia</taxon>
        <taxon>Lophotrochozoa</taxon>
        <taxon>Mollusca</taxon>
        <taxon>Bivalvia</taxon>
        <taxon>Autobranchia</taxon>
        <taxon>Pteriomorphia</taxon>
        <taxon>Arcoida</taxon>
        <taxon>Arcoidea</taxon>
        <taxon>Arcidae</taxon>
        <taxon>Tegillarca</taxon>
    </lineage>
</organism>
<dbReference type="Proteomes" id="UP001217089">
    <property type="component" value="Unassembled WGS sequence"/>
</dbReference>
<protein>
    <submittedName>
        <fullName evidence="6">Uncharacterized protein</fullName>
    </submittedName>
</protein>
<evidence type="ECO:0000256" key="4">
    <source>
        <dbReference type="ARBA" id="ARBA00023204"/>
    </source>
</evidence>
<dbReference type="PANTHER" id="PTHR12132:SF1">
    <property type="entry name" value="DNA REPAIR PROTEIN RAD52 HOMOLOG"/>
    <property type="match status" value="1"/>
</dbReference>
<evidence type="ECO:0000256" key="5">
    <source>
        <dbReference type="SAM" id="MobiDB-lite"/>
    </source>
</evidence>
<evidence type="ECO:0000313" key="7">
    <source>
        <dbReference type="Proteomes" id="UP001217089"/>
    </source>
</evidence>
<keyword evidence="3" id="KW-0233">DNA recombination</keyword>
<feature type="compositionally biased region" description="Polar residues" evidence="5">
    <location>
        <begin position="434"/>
        <end position="451"/>
    </location>
</feature>
<dbReference type="InterPro" id="IPR042525">
    <property type="entry name" value="Rad52_Rad59_Rad22_sf"/>
</dbReference>
<evidence type="ECO:0000256" key="3">
    <source>
        <dbReference type="ARBA" id="ARBA00023172"/>
    </source>
</evidence>
<dbReference type="PANTHER" id="PTHR12132">
    <property type="entry name" value="DNA REPAIR AND RECOMBINATION PROTEIN RAD52, RAD59"/>
    <property type="match status" value="1"/>
</dbReference>
<name>A0ABQ9EE73_TEGGR</name>
<feature type="region of interest" description="Disordered" evidence="5">
    <location>
        <begin position="434"/>
        <end position="523"/>
    </location>
</feature>
<feature type="compositionally biased region" description="Low complexity" evidence="5">
    <location>
        <begin position="453"/>
        <end position="463"/>
    </location>
</feature>
<feature type="compositionally biased region" description="Low complexity" evidence="5">
    <location>
        <begin position="342"/>
        <end position="354"/>
    </location>
</feature>
<dbReference type="Pfam" id="PF04098">
    <property type="entry name" value="Rad52_Rad22"/>
    <property type="match status" value="1"/>
</dbReference>
<feature type="compositionally biased region" description="Polar residues" evidence="5">
    <location>
        <begin position="355"/>
        <end position="371"/>
    </location>
</feature>
<keyword evidence="4" id="KW-0234">DNA repair</keyword>
<reference evidence="6 7" key="1">
    <citation type="submission" date="2022-12" db="EMBL/GenBank/DDBJ databases">
        <title>Chromosome-level genome of Tegillarca granosa.</title>
        <authorList>
            <person name="Kim J."/>
        </authorList>
    </citation>
    <scope>NUCLEOTIDE SEQUENCE [LARGE SCALE GENOMIC DNA]</scope>
    <source>
        <strain evidence="6">Teg-2019</strain>
        <tissue evidence="6">Adductor muscle</tissue>
    </source>
</reference>
<evidence type="ECO:0000256" key="1">
    <source>
        <dbReference type="ARBA" id="ARBA00006638"/>
    </source>
</evidence>
<evidence type="ECO:0000256" key="2">
    <source>
        <dbReference type="ARBA" id="ARBA00022763"/>
    </source>
</evidence>
<dbReference type="SUPFAM" id="SSF54768">
    <property type="entry name" value="dsRNA-binding domain-like"/>
    <property type="match status" value="1"/>
</dbReference>
<feature type="compositionally biased region" description="Polar residues" evidence="5">
    <location>
        <begin position="291"/>
        <end position="332"/>
    </location>
</feature>
<accession>A0ABQ9EE73</accession>